<evidence type="ECO:0000259" key="1">
    <source>
        <dbReference type="Pfam" id="PF01526"/>
    </source>
</evidence>
<gene>
    <name evidence="2" type="ORF">GCM10022224_088040</name>
</gene>
<name>A0ABP7DR06_9ACTN</name>
<accession>A0ABP7DR06</accession>
<evidence type="ECO:0000313" key="2">
    <source>
        <dbReference type="EMBL" id="GAA3708948.1"/>
    </source>
</evidence>
<dbReference type="EMBL" id="BAAAZP010000202">
    <property type="protein sequence ID" value="GAA3708948.1"/>
    <property type="molecule type" value="Genomic_DNA"/>
</dbReference>
<keyword evidence="3" id="KW-1185">Reference proteome</keyword>
<dbReference type="Proteomes" id="UP001500902">
    <property type="component" value="Unassembled WGS sequence"/>
</dbReference>
<protein>
    <recommendedName>
        <fullName evidence="1">Tn3 transposase DDE domain-containing protein</fullName>
    </recommendedName>
</protein>
<evidence type="ECO:0000313" key="3">
    <source>
        <dbReference type="Proteomes" id="UP001500902"/>
    </source>
</evidence>
<dbReference type="InterPro" id="IPR002513">
    <property type="entry name" value="Tn3_Tnp_DDE_dom"/>
</dbReference>
<sequence length="53" mass="5965">MRAEGKKISAADIARLSPLGFEHFNMLGRYNFSLPELVRDGQLRPLRTPPPAE</sequence>
<reference evidence="3" key="1">
    <citation type="journal article" date="2019" name="Int. J. Syst. Evol. Microbiol.">
        <title>The Global Catalogue of Microorganisms (GCM) 10K type strain sequencing project: providing services to taxonomists for standard genome sequencing and annotation.</title>
        <authorList>
            <consortium name="The Broad Institute Genomics Platform"/>
            <consortium name="The Broad Institute Genome Sequencing Center for Infectious Disease"/>
            <person name="Wu L."/>
            <person name="Ma J."/>
        </authorList>
    </citation>
    <scope>NUCLEOTIDE SEQUENCE [LARGE SCALE GENOMIC DNA]</scope>
    <source>
        <strain evidence="3">JCM 16904</strain>
    </source>
</reference>
<feature type="domain" description="Tn3 transposase DDE" evidence="1">
    <location>
        <begin position="1"/>
        <end position="30"/>
    </location>
</feature>
<organism evidence="2 3">
    <name type="scientific">Nonomuraea antimicrobica</name>
    <dbReference type="NCBI Taxonomy" id="561173"/>
    <lineage>
        <taxon>Bacteria</taxon>
        <taxon>Bacillati</taxon>
        <taxon>Actinomycetota</taxon>
        <taxon>Actinomycetes</taxon>
        <taxon>Streptosporangiales</taxon>
        <taxon>Streptosporangiaceae</taxon>
        <taxon>Nonomuraea</taxon>
    </lineage>
</organism>
<proteinExistence type="predicted"/>
<dbReference type="Pfam" id="PF01526">
    <property type="entry name" value="DDE_Tnp_Tn3"/>
    <property type="match status" value="1"/>
</dbReference>
<comment type="caution">
    <text evidence="2">The sequence shown here is derived from an EMBL/GenBank/DDBJ whole genome shotgun (WGS) entry which is preliminary data.</text>
</comment>